<dbReference type="PANTHER" id="PTHR12210">
    <property type="entry name" value="DULLARD PROTEIN PHOSPHATASE"/>
    <property type="match status" value="1"/>
</dbReference>
<dbReference type="SUPFAM" id="SSF56784">
    <property type="entry name" value="HAD-like"/>
    <property type="match status" value="1"/>
</dbReference>
<keyword evidence="1" id="KW-0813">Transport</keyword>
<feature type="compositionally biased region" description="Basic residues" evidence="2">
    <location>
        <begin position="151"/>
        <end position="160"/>
    </location>
</feature>
<feature type="region of interest" description="Disordered" evidence="2">
    <location>
        <begin position="1"/>
        <end position="81"/>
    </location>
</feature>
<dbReference type="Gene3D" id="3.40.50.1000">
    <property type="entry name" value="HAD superfamily/HAD-like"/>
    <property type="match status" value="1"/>
</dbReference>
<dbReference type="EMBL" id="MU005637">
    <property type="protein sequence ID" value="KAF2676232.1"/>
    <property type="molecule type" value="Genomic_DNA"/>
</dbReference>
<keyword evidence="1" id="KW-0811">Translocation</keyword>
<dbReference type="GO" id="GO:0015031">
    <property type="term" value="P:protein transport"/>
    <property type="evidence" value="ECO:0007669"/>
    <property type="project" value="UniProtKB-KW"/>
</dbReference>
<keyword evidence="1" id="KW-0809">Transit peptide</keyword>
<comment type="subunit">
    <text evidence="1">Component of the TIM23 complex.</text>
</comment>
<accession>A0A6G1IDE2</accession>
<name>A0A6G1IDE2_9PLEO</name>
<evidence type="ECO:0000313" key="5">
    <source>
        <dbReference type="Proteomes" id="UP000799291"/>
    </source>
</evidence>
<dbReference type="InterPro" id="IPR004274">
    <property type="entry name" value="FCP1_dom"/>
</dbReference>
<keyword evidence="1" id="KW-0653">Protein transport</keyword>
<dbReference type="InterPro" id="IPR023214">
    <property type="entry name" value="HAD_sf"/>
</dbReference>
<dbReference type="InterPro" id="IPR036412">
    <property type="entry name" value="HAD-like_sf"/>
</dbReference>
<comment type="function">
    <text evidence="1">Essential component of the TIM23 complex, a complex that mediates the translocation of transit peptide-containing proteins across the mitochondrial inner membrane.</text>
</comment>
<evidence type="ECO:0000256" key="1">
    <source>
        <dbReference type="RuleBase" id="RU365079"/>
    </source>
</evidence>
<dbReference type="SMART" id="SM00577">
    <property type="entry name" value="CPDc"/>
    <property type="match status" value="1"/>
</dbReference>
<gene>
    <name evidence="4" type="ORF">K458DRAFT_424854</name>
</gene>
<keyword evidence="5" id="KW-1185">Reference proteome</keyword>
<feature type="domain" description="FCP1 homology" evidence="3">
    <location>
        <begin position="241"/>
        <end position="413"/>
    </location>
</feature>
<dbReference type="OrthoDB" id="1711508at2759"/>
<dbReference type="PROSITE" id="PS50969">
    <property type="entry name" value="FCP1"/>
    <property type="match status" value="1"/>
</dbReference>
<reference evidence="4" key="1">
    <citation type="journal article" date="2020" name="Stud. Mycol.">
        <title>101 Dothideomycetes genomes: a test case for predicting lifestyles and emergence of pathogens.</title>
        <authorList>
            <person name="Haridas S."/>
            <person name="Albert R."/>
            <person name="Binder M."/>
            <person name="Bloem J."/>
            <person name="Labutti K."/>
            <person name="Salamov A."/>
            <person name="Andreopoulos B."/>
            <person name="Baker S."/>
            <person name="Barry K."/>
            <person name="Bills G."/>
            <person name="Bluhm B."/>
            <person name="Cannon C."/>
            <person name="Castanera R."/>
            <person name="Culley D."/>
            <person name="Daum C."/>
            <person name="Ezra D."/>
            <person name="Gonzalez J."/>
            <person name="Henrissat B."/>
            <person name="Kuo A."/>
            <person name="Liang C."/>
            <person name="Lipzen A."/>
            <person name="Lutzoni F."/>
            <person name="Magnuson J."/>
            <person name="Mondo S."/>
            <person name="Nolan M."/>
            <person name="Ohm R."/>
            <person name="Pangilinan J."/>
            <person name="Park H.-J."/>
            <person name="Ramirez L."/>
            <person name="Alfaro M."/>
            <person name="Sun H."/>
            <person name="Tritt A."/>
            <person name="Yoshinaga Y."/>
            <person name="Zwiers L.-H."/>
            <person name="Turgeon B."/>
            <person name="Goodwin S."/>
            <person name="Spatafora J."/>
            <person name="Crous P."/>
            <person name="Grigoriev I."/>
        </authorList>
    </citation>
    <scope>NUCLEOTIDE SEQUENCE</scope>
    <source>
        <strain evidence="4">CBS 122367</strain>
    </source>
</reference>
<dbReference type="Pfam" id="PF03031">
    <property type="entry name" value="NIF"/>
    <property type="match status" value="1"/>
</dbReference>
<protein>
    <recommendedName>
        <fullName evidence="1">Mitochondrial import inner membrane translocase subunit TIM50</fullName>
    </recommendedName>
</protein>
<dbReference type="GO" id="GO:0005744">
    <property type="term" value="C:TIM23 mitochondrial import inner membrane translocase complex"/>
    <property type="evidence" value="ECO:0007669"/>
    <property type="project" value="UniProtKB-UniRule"/>
</dbReference>
<evidence type="ECO:0000313" key="4">
    <source>
        <dbReference type="EMBL" id="KAF2676232.1"/>
    </source>
</evidence>
<comment type="subcellular location">
    <subcellularLocation>
        <location evidence="1">Mitochondrion inner membrane</location>
        <topology evidence="1">Single-pass membrane protein</topology>
    </subcellularLocation>
</comment>
<feature type="compositionally biased region" description="Polar residues" evidence="2">
    <location>
        <begin position="34"/>
        <end position="62"/>
    </location>
</feature>
<comment type="similarity">
    <text evidence="1">Belongs to the TIM50 family.</text>
</comment>
<keyword evidence="1" id="KW-0496">Mitochondrion</keyword>
<proteinExistence type="inferred from homology"/>
<organism evidence="4 5">
    <name type="scientific">Lentithecium fluviatile CBS 122367</name>
    <dbReference type="NCBI Taxonomy" id="1168545"/>
    <lineage>
        <taxon>Eukaryota</taxon>
        <taxon>Fungi</taxon>
        <taxon>Dikarya</taxon>
        <taxon>Ascomycota</taxon>
        <taxon>Pezizomycotina</taxon>
        <taxon>Dothideomycetes</taxon>
        <taxon>Pleosporomycetidae</taxon>
        <taxon>Pleosporales</taxon>
        <taxon>Massarineae</taxon>
        <taxon>Lentitheciaceae</taxon>
        <taxon>Lentithecium</taxon>
    </lineage>
</organism>
<sequence length="467" mass="52020">MSSHDRVDGASVPRDTSNPVPSHYPPVSAAGLPPNTSYGPHNPPGHNSQAAQSWAAYNQQPSYNPPAPFGQQPYHNPWAQHSQQPAYHNQWAQYNQQWAAYYQQLARTGGPPPTPGPQPGLFNPGFYGVQNMFAPTPQIPPMQYDEPSTSGKKKEKKKKAKVEPVNRKASPFAPVAYRGQFDQTQNGSMPAGGFQQLNDGTVVAEPLPERKKGKDPKIMLPAPKPTTAYLLQVIGKPEVVDPPDLKLVILDLNGTLLHRPNARKQPWKMIGRPMLPEFLQYLFDNFAVMIWSSAKPENVKILVETGLGAYNSQLIATWARNTLGLAPQHYSMNVQCYKDLARVWASDEVQCNMIGYEEGKRFDQRNTILIDDSKLKAAAQPFNLLEIPEFTGATDEHNVEDVLGQVAGYLELLKMQEDVSKFINKTPFKADGTWSFDWKHLMPIVEEDKAKEQVPTEAHLEPILVGA</sequence>
<evidence type="ECO:0000256" key="2">
    <source>
        <dbReference type="SAM" id="MobiDB-lite"/>
    </source>
</evidence>
<feature type="region of interest" description="Disordered" evidence="2">
    <location>
        <begin position="136"/>
        <end position="165"/>
    </location>
</feature>
<dbReference type="AlphaFoldDB" id="A0A6G1IDE2"/>
<evidence type="ECO:0000259" key="3">
    <source>
        <dbReference type="PROSITE" id="PS50969"/>
    </source>
</evidence>
<dbReference type="Proteomes" id="UP000799291">
    <property type="component" value="Unassembled WGS sequence"/>
</dbReference>
<dbReference type="InterPro" id="IPR050365">
    <property type="entry name" value="TIM50"/>
</dbReference>